<dbReference type="AlphaFoldDB" id="A0A364NAT3"/>
<proteinExistence type="predicted"/>
<keyword evidence="3" id="KW-1185">Reference proteome</keyword>
<dbReference type="Pfam" id="PF24476">
    <property type="entry name" value="DUF7580"/>
    <property type="match status" value="1"/>
</dbReference>
<feature type="domain" description="DUF7580" evidence="1">
    <location>
        <begin position="173"/>
        <end position="536"/>
    </location>
</feature>
<protein>
    <recommendedName>
        <fullName evidence="1">DUF7580 domain-containing protein</fullName>
    </recommendedName>
</protein>
<name>A0A364NAT3_STELY</name>
<accession>A0A364NAT3</accession>
<reference evidence="3" key="1">
    <citation type="submission" date="2018-05" db="EMBL/GenBank/DDBJ databases">
        <title>Draft genome sequence of Stemphylium lycopersici strain CIDEFI 213.</title>
        <authorList>
            <person name="Medina R."/>
            <person name="Franco M.E.E."/>
            <person name="Lucentini C.G."/>
            <person name="Saparrat M.C.N."/>
            <person name="Balatti P.A."/>
        </authorList>
    </citation>
    <scope>NUCLEOTIDE SEQUENCE [LARGE SCALE GENOMIC DNA]</scope>
    <source>
        <strain evidence="3">CIDEFI 213</strain>
    </source>
</reference>
<evidence type="ECO:0000259" key="1">
    <source>
        <dbReference type="Pfam" id="PF24476"/>
    </source>
</evidence>
<comment type="caution">
    <text evidence="2">The sequence shown here is derived from an EMBL/GenBank/DDBJ whole genome shotgun (WGS) entry which is preliminary data.</text>
</comment>
<dbReference type="PANTHER" id="PTHR35186:SF4">
    <property type="entry name" value="PRION-INHIBITION AND PROPAGATION HELO DOMAIN-CONTAINING PROTEIN"/>
    <property type="match status" value="1"/>
</dbReference>
<evidence type="ECO:0000313" key="3">
    <source>
        <dbReference type="Proteomes" id="UP000249619"/>
    </source>
</evidence>
<dbReference type="EMBL" id="QGDH01000023">
    <property type="protein sequence ID" value="RAR14372.1"/>
    <property type="molecule type" value="Genomic_DNA"/>
</dbReference>
<dbReference type="Proteomes" id="UP000249619">
    <property type="component" value="Unassembled WGS sequence"/>
</dbReference>
<organism evidence="2 3">
    <name type="scientific">Stemphylium lycopersici</name>
    <name type="common">Tomato gray leaf spot disease fungus</name>
    <name type="synonym">Thyrospora lycopersici</name>
    <dbReference type="NCBI Taxonomy" id="183478"/>
    <lineage>
        <taxon>Eukaryota</taxon>
        <taxon>Fungi</taxon>
        <taxon>Dikarya</taxon>
        <taxon>Ascomycota</taxon>
        <taxon>Pezizomycotina</taxon>
        <taxon>Dothideomycetes</taxon>
        <taxon>Pleosporomycetidae</taxon>
        <taxon>Pleosporales</taxon>
        <taxon>Pleosporineae</taxon>
        <taxon>Pleosporaceae</taxon>
        <taxon>Stemphylium</taxon>
    </lineage>
</organism>
<sequence length="589" mass="65843">MFGREKELPVFIRKLRTQHDHYEQTIQLLFGSITSDAEFATMTADPGSSQELWKSKETALQDKLQHAYKSYQRTMSEIERITKAIASKLDLDRAAELTRNDLEALLAANPKKANDKYEFRKRVRFGMNKKTIKALLEELDECIKSLERFTEKSEKIETYQKATKPSYALRLQKLQRYAKTLHESLRVCWSCSCKSSHQTSLQLEPRGSVFASRAQKESVSAETSFNVAFSTLVSGEGGMPWLIQAAKISVEDEEETRPMSVAPPKPRMAKSVSFGKPPPYAVLDPKPLPSHQEVKDLCASIQQLHKSASTIGFLIDSKSKLRGAYSVDTSEAYVPTMELVSLEDLLQRPAVVNGRRSKLSKRDRYSLALTLASSILYLNSTPWLANEWTSRDILFHQASDTRKPINIERPYLAPTLFKAPDGASENMQPGAFGNTVLIALAVTLLELYFGVTAEKYQESEADGGATGISDESGPWRLWVLARKWTYNESGNLSAAFQNAIRHCITGSSDPCASLQDAKCLQAAVENIVLPLQEELYEAPKPRLEATAPARNEGRLSNAHHLVSDPRAIAIRLWGKTRHLASAANPERHV</sequence>
<gene>
    <name evidence="2" type="ORF">DDE83_002322</name>
</gene>
<evidence type="ECO:0000313" key="2">
    <source>
        <dbReference type="EMBL" id="RAR14372.1"/>
    </source>
</evidence>
<dbReference type="InterPro" id="IPR056002">
    <property type="entry name" value="DUF7580"/>
</dbReference>
<dbReference type="PANTHER" id="PTHR35186">
    <property type="entry name" value="ANK_REP_REGION DOMAIN-CONTAINING PROTEIN"/>
    <property type="match status" value="1"/>
</dbReference>
<dbReference type="STRING" id="183478.A0A364NAT3"/>